<dbReference type="Proteomes" id="UP000184275">
    <property type="component" value="Unassembled WGS sequence"/>
</dbReference>
<evidence type="ECO:0000259" key="1">
    <source>
        <dbReference type="Pfam" id="PF13480"/>
    </source>
</evidence>
<dbReference type="GO" id="GO:0016740">
    <property type="term" value="F:transferase activity"/>
    <property type="evidence" value="ECO:0007669"/>
    <property type="project" value="UniProtKB-KW"/>
</dbReference>
<dbReference type="AlphaFoldDB" id="A0A1M6SCT7"/>
<dbReference type="EMBL" id="FRAW01000006">
    <property type="protein sequence ID" value="SHK42469.1"/>
    <property type="molecule type" value="Genomic_DNA"/>
</dbReference>
<keyword evidence="4" id="KW-1185">Reference proteome</keyword>
<accession>A0A1T4N0H0</accession>
<reference evidence="3 5" key="3">
    <citation type="submission" date="2017-02" db="EMBL/GenBank/DDBJ databases">
        <authorList>
            <person name="Peterson S.W."/>
        </authorList>
    </citation>
    <scope>NUCLEOTIDE SEQUENCE [LARGE SCALE GENOMIC DNA]</scope>
    <source>
        <strain evidence="3 5">ATCC 43854</strain>
    </source>
</reference>
<dbReference type="InterPro" id="IPR038740">
    <property type="entry name" value="BioF2-like_GNAT_dom"/>
</dbReference>
<protein>
    <submittedName>
        <fullName evidence="2">Acetyltransferase (GNAT) domain-containing protein</fullName>
    </submittedName>
</protein>
<sequence>MSEISIRLYAPSDAERWNRFIRESRNGNFLFERGYMDYHADRFPDCSFVFCRGEEWCAVLPGTLSSDGVFSSHAGLTFGGFILDNSMGIADVEILFSLLDAELRRLNAVKVVYKPIPWIFATRPSQEDLYWLFRKNAILRARLISSALEPKEMQPSSKKKYYLRKGERSGLVFSESSDFSAFWDLLDSCLQQGHGVHPVHSKAELEMLASRFPQNIKLLVVKKDGELLAGSVVYVSNRVAHSQYLASSAKGRSLHAMDFLMLNEINYFPEQRFFDWGTSNEEQGRVLNAGLSHQKETYAGRGVAFDIYEYAL</sequence>
<evidence type="ECO:0000313" key="5">
    <source>
        <dbReference type="Proteomes" id="UP000190449"/>
    </source>
</evidence>
<evidence type="ECO:0000313" key="4">
    <source>
        <dbReference type="Proteomes" id="UP000184275"/>
    </source>
</evidence>
<dbReference type="Gene3D" id="3.40.630.30">
    <property type="match status" value="1"/>
</dbReference>
<dbReference type="Pfam" id="PF13480">
    <property type="entry name" value="Acetyltransf_6"/>
    <property type="match status" value="1"/>
</dbReference>
<evidence type="ECO:0000313" key="2">
    <source>
        <dbReference type="EMBL" id="SHK42469.1"/>
    </source>
</evidence>
<reference evidence="4" key="2">
    <citation type="submission" date="2016-11" db="EMBL/GenBank/DDBJ databases">
        <authorList>
            <person name="Varghese N."/>
            <person name="Submissions S."/>
        </authorList>
    </citation>
    <scope>NUCLEOTIDE SEQUENCE [LARGE SCALE GENOMIC DNA]</scope>
    <source>
        <strain evidence="4">UWOS</strain>
    </source>
</reference>
<dbReference type="STRING" id="28122.SAMN02745108_01439"/>
<organism evidence="2 4">
    <name type="scientific">Fibrobacter intestinalis</name>
    <dbReference type="NCBI Taxonomy" id="28122"/>
    <lineage>
        <taxon>Bacteria</taxon>
        <taxon>Pseudomonadati</taxon>
        <taxon>Fibrobacterota</taxon>
        <taxon>Fibrobacteria</taxon>
        <taxon>Fibrobacterales</taxon>
        <taxon>Fibrobacteraceae</taxon>
        <taxon>Fibrobacter</taxon>
    </lineage>
</organism>
<dbReference type="RefSeq" id="WP_073303001.1">
    <property type="nucleotide sequence ID" value="NZ_FRAW01000006.1"/>
</dbReference>
<gene>
    <name evidence="3" type="ORF">SAMN02745108_01439</name>
    <name evidence="2" type="ORF">SAMN05720469_10611</name>
</gene>
<reference evidence="2" key="1">
    <citation type="submission" date="2016-11" db="EMBL/GenBank/DDBJ databases">
        <authorList>
            <person name="Jaros S."/>
            <person name="Januszkiewicz K."/>
            <person name="Wedrychowicz H."/>
        </authorList>
    </citation>
    <scope>NUCLEOTIDE SEQUENCE [LARGE SCALE GENOMIC DNA]</scope>
    <source>
        <strain evidence="2">UWOS</strain>
    </source>
</reference>
<dbReference type="InterPro" id="IPR016181">
    <property type="entry name" value="Acyl_CoA_acyltransferase"/>
</dbReference>
<proteinExistence type="predicted"/>
<dbReference type="EMBL" id="FUWU01000021">
    <property type="protein sequence ID" value="SJZ72537.1"/>
    <property type="molecule type" value="Genomic_DNA"/>
</dbReference>
<name>A0A1M6SCT7_9BACT</name>
<feature type="domain" description="BioF2-like acetyltransferase" evidence="1">
    <location>
        <begin position="160"/>
        <end position="281"/>
    </location>
</feature>
<accession>A0A1M6SCT7</accession>
<dbReference type="SUPFAM" id="SSF55729">
    <property type="entry name" value="Acyl-CoA N-acyltransferases (Nat)"/>
    <property type="match status" value="1"/>
</dbReference>
<keyword evidence="2" id="KW-0808">Transferase</keyword>
<evidence type="ECO:0000313" key="3">
    <source>
        <dbReference type="EMBL" id="SJZ72537.1"/>
    </source>
</evidence>
<dbReference type="Proteomes" id="UP000190449">
    <property type="component" value="Unassembled WGS sequence"/>
</dbReference>